<organism evidence="2 3">
    <name type="scientific">Nicoliella lavandulae</name>
    <dbReference type="NCBI Taxonomy" id="3082954"/>
    <lineage>
        <taxon>Bacteria</taxon>
        <taxon>Bacillati</taxon>
        <taxon>Bacillota</taxon>
        <taxon>Bacilli</taxon>
        <taxon>Lactobacillales</taxon>
        <taxon>Lactobacillaceae</taxon>
        <taxon>Nicoliella</taxon>
    </lineage>
</organism>
<feature type="transmembrane region" description="Helical" evidence="1">
    <location>
        <begin position="60"/>
        <end position="79"/>
    </location>
</feature>
<gene>
    <name evidence="2" type="ORF">R4146_07815</name>
</gene>
<dbReference type="Proteomes" id="UP001370590">
    <property type="component" value="Unassembled WGS sequence"/>
</dbReference>
<comment type="caution">
    <text evidence="2">The sequence shown here is derived from an EMBL/GenBank/DDBJ whole genome shotgun (WGS) entry which is preliminary data.</text>
</comment>
<keyword evidence="1" id="KW-0472">Membrane</keyword>
<proteinExistence type="predicted"/>
<evidence type="ECO:0000313" key="3">
    <source>
        <dbReference type="Proteomes" id="UP001370590"/>
    </source>
</evidence>
<feature type="transmembrane region" description="Helical" evidence="1">
    <location>
        <begin position="91"/>
        <end position="109"/>
    </location>
</feature>
<keyword evidence="1" id="KW-0812">Transmembrane</keyword>
<sequence>MRVLKNIRYYGETTAIAVVTFLMGLYIRFHVNYLDDPRVTPTPFLPPPDYRELLGFADDWWFATLLIIVSLVLLLGVLLDSIKLIKPTISVLSSIYLVLALEFSARGMLEPHFNISWAGCLIAVIAILNIMFKLGRGGDRHP</sequence>
<feature type="transmembrane region" description="Helical" evidence="1">
    <location>
        <begin position="7"/>
        <end position="27"/>
    </location>
</feature>
<keyword evidence="1" id="KW-1133">Transmembrane helix</keyword>
<name>A0ABU8SMC9_9LACO</name>
<evidence type="ECO:0000313" key="2">
    <source>
        <dbReference type="EMBL" id="MEJ6401048.1"/>
    </source>
</evidence>
<dbReference type="RefSeq" id="WP_339960897.1">
    <property type="nucleotide sequence ID" value="NZ_JAWMWH010000003.1"/>
</dbReference>
<accession>A0ABU8SMC9</accession>
<protein>
    <submittedName>
        <fullName evidence="2">Uncharacterized protein</fullName>
    </submittedName>
</protein>
<feature type="transmembrane region" description="Helical" evidence="1">
    <location>
        <begin position="115"/>
        <end position="132"/>
    </location>
</feature>
<evidence type="ECO:0000256" key="1">
    <source>
        <dbReference type="SAM" id="Phobius"/>
    </source>
</evidence>
<reference evidence="2 3" key="1">
    <citation type="submission" date="2023-10" db="EMBL/GenBank/DDBJ databases">
        <title>Nicoliella lavandulae sp. nov. isolated from Lavandula angustifolia flowers.</title>
        <authorList>
            <person name="Alcantara C."/>
            <person name="Zuniga M."/>
            <person name="Landete J.M."/>
            <person name="Monedero V."/>
        </authorList>
    </citation>
    <scope>NUCLEOTIDE SEQUENCE [LARGE SCALE GENOMIC DNA]</scope>
    <source>
        <strain evidence="2 3">Es01</strain>
    </source>
</reference>
<keyword evidence="3" id="KW-1185">Reference proteome</keyword>
<dbReference type="EMBL" id="JAWMWH010000003">
    <property type="protein sequence ID" value="MEJ6401048.1"/>
    <property type="molecule type" value="Genomic_DNA"/>
</dbReference>